<organism evidence="1 2">
    <name type="scientific">Leptospira wolbachii serovar Codice str. CDC</name>
    <dbReference type="NCBI Taxonomy" id="1218599"/>
    <lineage>
        <taxon>Bacteria</taxon>
        <taxon>Pseudomonadati</taxon>
        <taxon>Spirochaetota</taxon>
        <taxon>Spirochaetia</taxon>
        <taxon>Leptospirales</taxon>
        <taxon>Leptospiraceae</taxon>
        <taxon>Leptospira</taxon>
    </lineage>
</organism>
<proteinExistence type="predicted"/>
<dbReference type="Proteomes" id="UP000013984">
    <property type="component" value="Unassembled WGS sequence"/>
</dbReference>
<keyword evidence="2" id="KW-1185">Reference proteome</keyword>
<evidence type="ECO:0000313" key="1">
    <source>
        <dbReference type="EMBL" id="EOQ96172.1"/>
    </source>
</evidence>
<accession>R9A216</accession>
<protein>
    <submittedName>
        <fullName evidence="1">Uncharacterized protein</fullName>
    </submittedName>
</protein>
<dbReference type="EMBL" id="AOGZ02000014">
    <property type="protein sequence ID" value="EOQ96172.1"/>
    <property type="molecule type" value="Genomic_DNA"/>
</dbReference>
<gene>
    <name evidence="1" type="ORF">LEP1GSC195_1780</name>
</gene>
<evidence type="ECO:0000313" key="2">
    <source>
        <dbReference type="Proteomes" id="UP000013984"/>
    </source>
</evidence>
<dbReference type="AlphaFoldDB" id="R9A216"/>
<comment type="caution">
    <text evidence="1">The sequence shown here is derived from an EMBL/GenBank/DDBJ whole genome shotgun (WGS) entry which is preliminary data.</text>
</comment>
<reference evidence="1" key="1">
    <citation type="submission" date="2013-04" db="EMBL/GenBank/DDBJ databases">
        <authorList>
            <person name="Harkins D.M."/>
            <person name="Durkin A.S."/>
            <person name="Brinkac L.M."/>
            <person name="Haft D.H."/>
            <person name="Selengut J.D."/>
            <person name="Sanka R."/>
            <person name="DePew J."/>
            <person name="Purushe J."/>
            <person name="Galloway R.L."/>
            <person name="Vinetz J.M."/>
            <person name="Sutton G.G."/>
            <person name="Nierman W.C."/>
            <person name="Fouts D.E."/>
        </authorList>
    </citation>
    <scope>NUCLEOTIDE SEQUENCE [LARGE SCALE GENOMIC DNA]</scope>
    <source>
        <strain evidence="1">CDC</strain>
    </source>
</reference>
<sequence>MAERETEKFSTNTNEPFLGMWDFNIRPINESRVTEEDVGYKKNALIWNFYEAAVSCYNKEPDCYGNGMIRGWFIASMK</sequence>
<name>R9A216_9LEPT</name>
<dbReference type="RefSeq" id="WP_015681525.1">
    <property type="nucleotide sequence ID" value="NZ_AOGZ02000014.1"/>
</dbReference>